<evidence type="ECO:0000313" key="2">
    <source>
        <dbReference type="Proteomes" id="UP000887116"/>
    </source>
</evidence>
<keyword evidence="2" id="KW-1185">Reference proteome</keyword>
<comment type="caution">
    <text evidence="1">The sequence shown here is derived from an EMBL/GenBank/DDBJ whole genome shotgun (WGS) entry which is preliminary data.</text>
</comment>
<dbReference type="InterPro" id="IPR013783">
    <property type="entry name" value="Ig-like_fold"/>
</dbReference>
<dbReference type="OrthoDB" id="6436910at2759"/>
<reference evidence="1" key="1">
    <citation type="submission" date="2020-07" db="EMBL/GenBank/DDBJ databases">
        <title>Multicomponent nature underlies the extraordinary mechanical properties of spider dragline silk.</title>
        <authorList>
            <person name="Kono N."/>
            <person name="Nakamura H."/>
            <person name="Mori M."/>
            <person name="Yoshida Y."/>
            <person name="Ohtoshi R."/>
            <person name="Malay A.D."/>
            <person name="Moran D.A.P."/>
            <person name="Tomita M."/>
            <person name="Numata K."/>
            <person name="Arakawa K."/>
        </authorList>
    </citation>
    <scope>NUCLEOTIDE SEQUENCE</scope>
</reference>
<organism evidence="1 2">
    <name type="scientific">Trichonephila clavata</name>
    <name type="common">Joro spider</name>
    <name type="synonym">Nephila clavata</name>
    <dbReference type="NCBI Taxonomy" id="2740835"/>
    <lineage>
        <taxon>Eukaryota</taxon>
        <taxon>Metazoa</taxon>
        <taxon>Ecdysozoa</taxon>
        <taxon>Arthropoda</taxon>
        <taxon>Chelicerata</taxon>
        <taxon>Arachnida</taxon>
        <taxon>Araneae</taxon>
        <taxon>Araneomorphae</taxon>
        <taxon>Entelegynae</taxon>
        <taxon>Araneoidea</taxon>
        <taxon>Nephilidae</taxon>
        <taxon>Trichonephila</taxon>
    </lineage>
</organism>
<dbReference type="Proteomes" id="UP000887116">
    <property type="component" value="Unassembled WGS sequence"/>
</dbReference>
<evidence type="ECO:0000313" key="1">
    <source>
        <dbReference type="EMBL" id="GFR30484.1"/>
    </source>
</evidence>
<dbReference type="EMBL" id="BMAO01029248">
    <property type="protein sequence ID" value="GFR30484.1"/>
    <property type="molecule type" value="Genomic_DNA"/>
</dbReference>
<gene>
    <name evidence="1" type="primary">Dscam_5</name>
    <name evidence="1" type="ORF">TNCT_309391</name>
</gene>
<name>A0A8X6IXW5_TRICU</name>
<accession>A0A8X6IXW5</accession>
<sequence>MRGRQKDRTHINVNDKYTVLASGELILHRVDDSDGKRNFKCRARHKLTGELVLSPTTGKVIVTEPHSPMGPRITFSQSQVRAEEGSYVRIPCVSTAQPAPDYRLVIIIDNYTY</sequence>
<dbReference type="AlphaFoldDB" id="A0A8X6IXW5"/>
<dbReference type="Gene3D" id="2.60.40.10">
    <property type="entry name" value="Immunoglobulins"/>
    <property type="match status" value="1"/>
</dbReference>
<proteinExistence type="predicted"/>
<protein>
    <submittedName>
        <fullName evidence="1">Down syndrome cell adhesion molecule</fullName>
    </submittedName>
</protein>